<evidence type="ECO:0000256" key="3">
    <source>
        <dbReference type="ARBA" id="ARBA00011738"/>
    </source>
</evidence>
<feature type="domain" description="Aminotransferase class I/classII large" evidence="7">
    <location>
        <begin position="29"/>
        <end position="363"/>
    </location>
</feature>
<keyword evidence="6" id="KW-0663">Pyridoxal phosphate</keyword>
<dbReference type="InterPro" id="IPR050596">
    <property type="entry name" value="AspAT/PAT-like"/>
</dbReference>
<accession>A0A1H1DAR2</accession>
<dbReference type="PANTHER" id="PTHR46383:SF2">
    <property type="entry name" value="AMINOTRANSFERASE"/>
    <property type="match status" value="1"/>
</dbReference>
<dbReference type="SUPFAM" id="SSF53383">
    <property type="entry name" value="PLP-dependent transferases"/>
    <property type="match status" value="1"/>
</dbReference>
<keyword evidence="4 9" id="KW-0032">Aminotransferase</keyword>
<organism evidence="9 10">
    <name type="scientific">Halopelagius longus</name>
    <dbReference type="NCBI Taxonomy" id="1236180"/>
    <lineage>
        <taxon>Archaea</taxon>
        <taxon>Methanobacteriati</taxon>
        <taxon>Methanobacteriota</taxon>
        <taxon>Stenosarchaea group</taxon>
        <taxon>Halobacteria</taxon>
        <taxon>Halobacteriales</taxon>
        <taxon>Haloferacaceae</taxon>
    </lineage>
</organism>
<dbReference type="Gene3D" id="3.90.1150.10">
    <property type="entry name" value="Aspartate Aminotransferase, domain 1"/>
    <property type="match status" value="1"/>
</dbReference>
<dbReference type="RefSeq" id="WP_092537525.1">
    <property type="nucleotide sequence ID" value="NZ_FNKQ01000003.1"/>
</dbReference>
<dbReference type="PANTHER" id="PTHR46383">
    <property type="entry name" value="ASPARTATE AMINOTRANSFERASE"/>
    <property type="match status" value="1"/>
</dbReference>
<reference evidence="9" key="1">
    <citation type="submission" date="2016-10" db="EMBL/GenBank/DDBJ databases">
        <authorList>
            <person name="de Groot N.N."/>
        </authorList>
    </citation>
    <scope>NUCLEOTIDE SEQUENCE [LARGE SCALE GENOMIC DNA]</scope>
    <source>
        <strain evidence="9">CGMCC 1.12397</strain>
    </source>
</reference>
<protein>
    <submittedName>
        <fullName evidence="9">Aspartate/methionine/tyrosine aminotransferase</fullName>
    </submittedName>
    <submittedName>
        <fullName evidence="8">Pyridoxal phosphate-dependent aminotransferase</fullName>
    </submittedName>
</protein>
<dbReference type="OrthoDB" id="372018at2157"/>
<proteinExistence type="inferred from homology"/>
<dbReference type="CDD" id="cd00609">
    <property type="entry name" value="AAT_like"/>
    <property type="match status" value="1"/>
</dbReference>
<dbReference type="Gene3D" id="3.40.640.10">
    <property type="entry name" value="Type I PLP-dependent aspartate aminotransferase-like (Major domain)"/>
    <property type="match status" value="1"/>
</dbReference>
<dbReference type="InterPro" id="IPR015424">
    <property type="entry name" value="PyrdxlP-dep_Trfase"/>
</dbReference>
<dbReference type="InterPro" id="IPR015421">
    <property type="entry name" value="PyrdxlP-dep_Trfase_major"/>
</dbReference>
<sequence>MNSEEGAGDAYDSPLFYLVMQYAHRADRDVVDMVSGSPDWDPPAAVREGLREYADGDPADFQYPPSEGLRRLREEMAARRNVDSDRVVVTNGAGEANYLAMARAMERDAGEEMVLTDPVYPYYPGKAQMLGASATKVPVATDGSLDLDAMRAAVSEETACVVVNTPNNPTGAVYDRESVAELVALAEENDALLLVDEVYDHFDFSGRFESALTFDSENVVVTSAYSKTMAITGFRVGYAVFPESLVEAAKTRHMLVNVATSRPAQAAVLRALEETPPEYYEAARDRLRDRIDAFTDALDAAGASYTDPDGGFYVLARFEEFPGTLENVKKLIDEAGVAGMPGEAFGEAYDDWIRFALCTPRADDAAARLADYFSASDE</sequence>
<keyword evidence="11" id="KW-1185">Reference proteome</keyword>
<comment type="cofactor">
    <cofactor evidence="1">
        <name>pyridoxal 5'-phosphate</name>
        <dbReference type="ChEBI" id="CHEBI:597326"/>
    </cofactor>
</comment>
<name>A0A1H1DAR2_9EURY</name>
<evidence type="ECO:0000256" key="4">
    <source>
        <dbReference type="ARBA" id="ARBA00022576"/>
    </source>
</evidence>
<dbReference type="Proteomes" id="UP000255421">
    <property type="component" value="Unassembled WGS sequence"/>
</dbReference>
<evidence type="ECO:0000313" key="8">
    <source>
        <dbReference type="EMBL" id="RDI71255.1"/>
    </source>
</evidence>
<evidence type="ECO:0000256" key="6">
    <source>
        <dbReference type="ARBA" id="ARBA00022898"/>
    </source>
</evidence>
<reference evidence="8 11" key="3">
    <citation type="submission" date="2018-07" db="EMBL/GenBank/DDBJ databases">
        <title>Genome sequence of extremly halophilic archaeon Halopelagius longus strain BC12-B1.</title>
        <authorList>
            <person name="Zhang X."/>
        </authorList>
    </citation>
    <scope>NUCLEOTIDE SEQUENCE [LARGE SCALE GENOMIC DNA]</scope>
    <source>
        <strain evidence="8 11">BC12-B1</strain>
    </source>
</reference>
<dbReference type="AlphaFoldDB" id="A0A1H1DAR2"/>
<evidence type="ECO:0000259" key="7">
    <source>
        <dbReference type="Pfam" id="PF00155"/>
    </source>
</evidence>
<evidence type="ECO:0000256" key="1">
    <source>
        <dbReference type="ARBA" id="ARBA00001933"/>
    </source>
</evidence>
<comment type="similarity">
    <text evidence="2">Belongs to the class-I pyridoxal-phosphate-dependent aminotransferase family.</text>
</comment>
<reference evidence="10" key="2">
    <citation type="submission" date="2016-10" db="EMBL/GenBank/DDBJ databases">
        <authorList>
            <person name="Varghese N."/>
            <person name="Submissions S."/>
        </authorList>
    </citation>
    <scope>NUCLEOTIDE SEQUENCE [LARGE SCALE GENOMIC DNA]</scope>
    <source>
        <strain evidence="10">CGMCC 1.12397</strain>
    </source>
</reference>
<dbReference type="Pfam" id="PF00155">
    <property type="entry name" value="Aminotran_1_2"/>
    <property type="match status" value="1"/>
</dbReference>
<evidence type="ECO:0000256" key="5">
    <source>
        <dbReference type="ARBA" id="ARBA00022679"/>
    </source>
</evidence>
<dbReference type="Proteomes" id="UP000199289">
    <property type="component" value="Unassembled WGS sequence"/>
</dbReference>
<dbReference type="GO" id="GO:0008483">
    <property type="term" value="F:transaminase activity"/>
    <property type="evidence" value="ECO:0007669"/>
    <property type="project" value="UniProtKB-KW"/>
</dbReference>
<dbReference type="EMBL" id="FNKQ01000003">
    <property type="protein sequence ID" value="SDQ73635.1"/>
    <property type="molecule type" value="Genomic_DNA"/>
</dbReference>
<keyword evidence="5 9" id="KW-0808">Transferase</keyword>
<evidence type="ECO:0000313" key="10">
    <source>
        <dbReference type="Proteomes" id="UP000199289"/>
    </source>
</evidence>
<dbReference type="GO" id="GO:0030170">
    <property type="term" value="F:pyridoxal phosphate binding"/>
    <property type="evidence" value="ECO:0007669"/>
    <property type="project" value="InterPro"/>
</dbReference>
<dbReference type="InterPro" id="IPR015422">
    <property type="entry name" value="PyrdxlP-dep_Trfase_small"/>
</dbReference>
<evidence type="ECO:0000313" key="11">
    <source>
        <dbReference type="Proteomes" id="UP000255421"/>
    </source>
</evidence>
<comment type="subunit">
    <text evidence="3">Homodimer.</text>
</comment>
<dbReference type="InterPro" id="IPR004839">
    <property type="entry name" value="Aminotransferase_I/II_large"/>
</dbReference>
<evidence type="ECO:0000313" key="9">
    <source>
        <dbReference type="EMBL" id="SDQ73635.1"/>
    </source>
</evidence>
<gene>
    <name evidence="8" type="ORF">DWB78_05615</name>
    <name evidence="9" type="ORF">SAMN05216278_2321</name>
</gene>
<evidence type="ECO:0000256" key="2">
    <source>
        <dbReference type="ARBA" id="ARBA00007441"/>
    </source>
</evidence>
<dbReference type="EMBL" id="QQST01000001">
    <property type="protein sequence ID" value="RDI71255.1"/>
    <property type="molecule type" value="Genomic_DNA"/>
</dbReference>
<dbReference type="GO" id="GO:0006520">
    <property type="term" value="P:amino acid metabolic process"/>
    <property type="evidence" value="ECO:0007669"/>
    <property type="project" value="InterPro"/>
</dbReference>